<dbReference type="InterPro" id="IPR034291">
    <property type="entry name" value="TMP_synthase"/>
</dbReference>
<evidence type="ECO:0000313" key="15">
    <source>
        <dbReference type="Proteomes" id="UP000234951"/>
    </source>
</evidence>
<keyword evidence="16" id="KW-1185">Reference proteome</keyword>
<dbReference type="FunFam" id="3.20.20.70:FF:000096">
    <property type="entry name" value="Thiamine-phosphate synthase"/>
    <property type="match status" value="1"/>
</dbReference>
<evidence type="ECO:0000256" key="4">
    <source>
        <dbReference type="ARBA" id="ARBA00022842"/>
    </source>
</evidence>
<evidence type="ECO:0000256" key="2">
    <source>
        <dbReference type="ARBA" id="ARBA00022679"/>
    </source>
</evidence>
<protein>
    <recommendedName>
        <fullName evidence="9">Thiamine-phosphate synthase</fullName>
        <shortName evidence="9">TP synthase</shortName>
        <shortName evidence="9">TPS</shortName>
        <ecNumber evidence="9">2.5.1.3</ecNumber>
    </recommendedName>
    <alternativeName>
        <fullName evidence="9">Thiamine-phosphate pyrophosphorylase</fullName>
        <shortName evidence="9">TMP pyrophosphorylase</shortName>
        <shortName evidence="9">TMP-PPase</shortName>
    </alternativeName>
</protein>
<dbReference type="GO" id="GO:0009228">
    <property type="term" value="P:thiamine biosynthetic process"/>
    <property type="evidence" value="ECO:0007669"/>
    <property type="project" value="UniProtKB-KW"/>
</dbReference>
<feature type="binding site" evidence="9">
    <location>
        <begin position="40"/>
        <end position="44"/>
    </location>
    <ligand>
        <name>4-amino-2-methyl-5-(diphosphooxymethyl)pyrimidine</name>
        <dbReference type="ChEBI" id="CHEBI:57841"/>
    </ligand>
</feature>
<keyword evidence="3 9" id="KW-0479">Metal-binding</keyword>
<accession>A0A2N5GN93</accession>
<evidence type="ECO:0000256" key="11">
    <source>
        <dbReference type="RuleBase" id="RU004253"/>
    </source>
</evidence>
<reference evidence="14 16" key="2">
    <citation type="submission" date="2017-12" db="EMBL/GenBank/DDBJ databases">
        <title>Comparative Functional Genomics of Dry Heat Resistant strains isolated from the Viking Spacecraft.</title>
        <authorList>
            <person name="Seuylemezian A."/>
            <person name="Cooper K."/>
            <person name="Vaishampayan P."/>
        </authorList>
    </citation>
    <scope>NUCLEOTIDE SEQUENCE [LARGE SCALE GENOMIC DNA]</scope>
    <source>
        <strain evidence="14 16">ATCC 29669</strain>
    </source>
</reference>
<dbReference type="EMBL" id="PGVA01000016">
    <property type="protein sequence ID" value="PLR83738.1"/>
    <property type="molecule type" value="Genomic_DNA"/>
</dbReference>
<feature type="binding site" evidence="9">
    <location>
        <position position="72"/>
    </location>
    <ligand>
        <name>4-amino-2-methyl-5-(diphosphooxymethyl)pyrimidine</name>
        <dbReference type="ChEBI" id="CHEBI:57841"/>
    </ligand>
</feature>
<comment type="catalytic activity">
    <reaction evidence="7 9 10">
        <text>2-(2-carboxy-4-methylthiazol-5-yl)ethyl phosphate + 4-amino-2-methyl-5-(diphosphooxymethyl)pyrimidine + 2 H(+) = thiamine phosphate + CO2 + diphosphate</text>
        <dbReference type="Rhea" id="RHEA:47848"/>
        <dbReference type="ChEBI" id="CHEBI:15378"/>
        <dbReference type="ChEBI" id="CHEBI:16526"/>
        <dbReference type="ChEBI" id="CHEBI:33019"/>
        <dbReference type="ChEBI" id="CHEBI:37575"/>
        <dbReference type="ChEBI" id="CHEBI:57841"/>
        <dbReference type="ChEBI" id="CHEBI:62890"/>
        <dbReference type="EC" id="2.5.1.3"/>
    </reaction>
</comment>
<sequence length="209" mass="22422">MSRRIADLLNLYLVTTDGLPAEELVGYVEEAVKGGVTLVQLREKNTSGKDFFAKAEQLKLMLEKYQVPLVINDRIDVALAVGAAGIHLGQEDIPADAVRSFIPKEMILGVSVKNVEQALEAEREGADYLGIGAVFATSSKTDAELLTEGALEQIIESVSLPAVAIGGINLENIDQLAGKGLAGVAVISAIHRSANRSEQVKLLKRRFNQ</sequence>
<feature type="binding site" evidence="9">
    <location>
        <position position="111"/>
    </location>
    <ligand>
        <name>4-amino-2-methyl-5-(diphosphooxymethyl)pyrimidine</name>
        <dbReference type="ChEBI" id="CHEBI:57841"/>
    </ligand>
</feature>
<dbReference type="AlphaFoldDB" id="A0A2N5GN93"/>
<comment type="pathway">
    <text evidence="1 9 11">Cofactor biosynthesis; thiamine diphosphate biosynthesis; thiamine phosphate from 4-amino-2-methyl-5-diphosphomethylpyrimidine and 4-methyl-5-(2-phosphoethyl)-thiazole: step 1/1.</text>
</comment>
<evidence type="ECO:0000259" key="12">
    <source>
        <dbReference type="Pfam" id="PF02581"/>
    </source>
</evidence>
<comment type="similarity">
    <text evidence="9 10">Belongs to the thiamine-phosphate synthase family.</text>
</comment>
<dbReference type="NCBIfam" id="TIGR00693">
    <property type="entry name" value="thiE"/>
    <property type="match status" value="1"/>
</dbReference>
<reference evidence="13 15" key="1">
    <citation type="submission" date="2017-11" db="EMBL/GenBank/DDBJ databases">
        <title>Comparitive Functional Genomics of Dry Heat Resistant strains isolated from the Viking Spacecraft.</title>
        <authorList>
            <person name="Seuylemezian A."/>
            <person name="Cooper K."/>
            <person name="Vaishampayan P."/>
        </authorList>
    </citation>
    <scope>NUCLEOTIDE SEQUENCE [LARGE SCALE GENOMIC DNA]</scope>
    <source>
        <strain evidence="13 15">M4.6</strain>
    </source>
</reference>
<feature type="binding site" evidence="9">
    <location>
        <position position="73"/>
    </location>
    <ligand>
        <name>Mg(2+)</name>
        <dbReference type="ChEBI" id="CHEBI:18420"/>
    </ligand>
</feature>
<comment type="cofactor">
    <cofactor evidence="9">
        <name>Mg(2+)</name>
        <dbReference type="ChEBI" id="CHEBI:18420"/>
    </cofactor>
    <text evidence="9">Binds 1 Mg(2+) ion per subunit.</text>
</comment>
<dbReference type="Proteomes" id="UP000234951">
    <property type="component" value="Unassembled WGS sequence"/>
</dbReference>
<dbReference type="GO" id="GO:0005737">
    <property type="term" value="C:cytoplasm"/>
    <property type="evidence" value="ECO:0007669"/>
    <property type="project" value="TreeGrafter"/>
</dbReference>
<evidence type="ECO:0000313" key="16">
    <source>
        <dbReference type="Proteomes" id="UP000235114"/>
    </source>
</evidence>
<evidence type="ECO:0000313" key="14">
    <source>
        <dbReference type="EMBL" id="PLR96424.1"/>
    </source>
</evidence>
<evidence type="ECO:0000256" key="7">
    <source>
        <dbReference type="ARBA" id="ARBA00047851"/>
    </source>
</evidence>
<feature type="binding site" evidence="9">
    <location>
        <begin position="137"/>
        <end position="139"/>
    </location>
    <ligand>
        <name>2-[(2R,5Z)-2-carboxy-4-methylthiazol-5(2H)-ylidene]ethyl phosphate</name>
        <dbReference type="ChEBI" id="CHEBI:62899"/>
    </ligand>
</feature>
<dbReference type="UniPathway" id="UPA00060">
    <property type="reaction ID" value="UER00141"/>
</dbReference>
<dbReference type="CDD" id="cd00564">
    <property type="entry name" value="TMP_TenI"/>
    <property type="match status" value="1"/>
</dbReference>
<proteinExistence type="inferred from homology"/>
<keyword evidence="2 9" id="KW-0808">Transferase</keyword>
<dbReference type="Gene3D" id="3.20.20.70">
    <property type="entry name" value="Aldolase class I"/>
    <property type="match status" value="1"/>
</dbReference>
<evidence type="ECO:0000313" key="13">
    <source>
        <dbReference type="EMBL" id="PLR83738.1"/>
    </source>
</evidence>
<dbReference type="InterPro" id="IPR013785">
    <property type="entry name" value="Aldolase_TIM"/>
</dbReference>
<comment type="catalytic activity">
    <reaction evidence="8 9 10">
        <text>2-[(2R,5Z)-2-carboxy-4-methylthiazol-5(2H)-ylidene]ethyl phosphate + 4-amino-2-methyl-5-(diphosphooxymethyl)pyrimidine + 2 H(+) = thiamine phosphate + CO2 + diphosphate</text>
        <dbReference type="Rhea" id="RHEA:47844"/>
        <dbReference type="ChEBI" id="CHEBI:15378"/>
        <dbReference type="ChEBI" id="CHEBI:16526"/>
        <dbReference type="ChEBI" id="CHEBI:33019"/>
        <dbReference type="ChEBI" id="CHEBI:37575"/>
        <dbReference type="ChEBI" id="CHEBI:57841"/>
        <dbReference type="ChEBI" id="CHEBI:62899"/>
        <dbReference type="EC" id="2.5.1.3"/>
    </reaction>
</comment>
<dbReference type="SUPFAM" id="SSF51391">
    <property type="entry name" value="Thiamin phosphate synthase"/>
    <property type="match status" value="1"/>
</dbReference>
<dbReference type="PANTHER" id="PTHR20857:SF15">
    <property type="entry name" value="THIAMINE-PHOSPHATE SYNTHASE"/>
    <property type="match status" value="1"/>
</dbReference>
<dbReference type="InterPro" id="IPR022998">
    <property type="entry name" value="ThiamineP_synth_TenI"/>
</dbReference>
<dbReference type="EMBL" id="PGVD01000032">
    <property type="protein sequence ID" value="PLR96424.1"/>
    <property type="molecule type" value="Genomic_DNA"/>
</dbReference>
<dbReference type="InterPro" id="IPR036206">
    <property type="entry name" value="ThiamineP_synth_sf"/>
</dbReference>
<dbReference type="GO" id="GO:0004789">
    <property type="term" value="F:thiamine-phosphate diphosphorylase activity"/>
    <property type="evidence" value="ECO:0007669"/>
    <property type="project" value="UniProtKB-UniRule"/>
</dbReference>
<feature type="binding site" evidence="9">
    <location>
        <position position="140"/>
    </location>
    <ligand>
        <name>4-amino-2-methyl-5-(diphosphooxymethyl)pyrimidine</name>
        <dbReference type="ChEBI" id="CHEBI:57841"/>
    </ligand>
</feature>
<dbReference type="Proteomes" id="UP000235114">
    <property type="component" value="Unassembled WGS sequence"/>
</dbReference>
<dbReference type="OrthoDB" id="9812206at2"/>
<feature type="binding site" evidence="9">
    <location>
        <begin position="187"/>
        <end position="188"/>
    </location>
    <ligand>
        <name>2-[(2R,5Z)-2-carboxy-4-methylthiazol-5(2H)-ylidene]ethyl phosphate</name>
        <dbReference type="ChEBI" id="CHEBI:62899"/>
    </ligand>
</feature>
<dbReference type="GO" id="GO:0009229">
    <property type="term" value="P:thiamine diphosphate biosynthetic process"/>
    <property type="evidence" value="ECO:0007669"/>
    <property type="project" value="UniProtKB-UniRule"/>
</dbReference>
<dbReference type="GO" id="GO:0000287">
    <property type="term" value="F:magnesium ion binding"/>
    <property type="evidence" value="ECO:0007669"/>
    <property type="project" value="UniProtKB-UniRule"/>
</dbReference>
<keyword evidence="5 9" id="KW-0784">Thiamine biosynthesis</keyword>
<evidence type="ECO:0000256" key="6">
    <source>
        <dbReference type="ARBA" id="ARBA00047334"/>
    </source>
</evidence>
<evidence type="ECO:0000256" key="5">
    <source>
        <dbReference type="ARBA" id="ARBA00022977"/>
    </source>
</evidence>
<evidence type="ECO:0000256" key="3">
    <source>
        <dbReference type="ARBA" id="ARBA00022723"/>
    </source>
</evidence>
<dbReference type="EC" id="2.5.1.3" evidence="9"/>
<feature type="binding site" evidence="9">
    <location>
        <position position="167"/>
    </location>
    <ligand>
        <name>2-[(2R,5Z)-2-carboxy-4-methylthiazol-5(2H)-ylidene]ethyl phosphate</name>
        <dbReference type="ChEBI" id="CHEBI:62899"/>
    </ligand>
</feature>
<evidence type="ECO:0000256" key="8">
    <source>
        <dbReference type="ARBA" id="ARBA00047883"/>
    </source>
</evidence>
<comment type="function">
    <text evidence="9">Condenses 4-methyl-5-(beta-hydroxyethyl)thiazole monophosphate (THZ-P) and 2-methyl-4-amino-5-hydroxymethyl pyrimidine pyrophosphate (HMP-PP) to form thiamine monophosphate (TMP).</text>
</comment>
<evidence type="ECO:0000256" key="10">
    <source>
        <dbReference type="RuleBase" id="RU003826"/>
    </source>
</evidence>
<feature type="domain" description="Thiamine phosphate synthase/TenI" evidence="12">
    <location>
        <begin position="11"/>
        <end position="190"/>
    </location>
</feature>
<dbReference type="HAMAP" id="MF_00097">
    <property type="entry name" value="TMP_synthase"/>
    <property type="match status" value="1"/>
</dbReference>
<evidence type="ECO:0000256" key="1">
    <source>
        <dbReference type="ARBA" id="ARBA00005165"/>
    </source>
</evidence>
<comment type="caution">
    <text evidence="13">The sequence shown here is derived from an EMBL/GenBank/DDBJ whole genome shotgun (WGS) entry which is preliminary data.</text>
</comment>
<name>A0A2N5GN93_9BACI</name>
<feature type="binding site" evidence="9">
    <location>
        <position position="92"/>
    </location>
    <ligand>
        <name>Mg(2+)</name>
        <dbReference type="ChEBI" id="CHEBI:18420"/>
    </ligand>
</feature>
<organism evidence="13 15">
    <name type="scientific">Bacillus canaveralius</name>
    <dbReference type="NCBI Taxonomy" id="1403243"/>
    <lineage>
        <taxon>Bacteria</taxon>
        <taxon>Bacillati</taxon>
        <taxon>Bacillota</taxon>
        <taxon>Bacilli</taxon>
        <taxon>Bacillales</taxon>
        <taxon>Bacillaceae</taxon>
        <taxon>Bacillus</taxon>
    </lineage>
</organism>
<dbReference type="RefSeq" id="WP_101576792.1">
    <property type="nucleotide sequence ID" value="NZ_PGVA01000016.1"/>
</dbReference>
<comment type="catalytic activity">
    <reaction evidence="6 9 10">
        <text>4-methyl-5-(2-phosphooxyethyl)-thiazole + 4-amino-2-methyl-5-(diphosphooxymethyl)pyrimidine + H(+) = thiamine phosphate + diphosphate</text>
        <dbReference type="Rhea" id="RHEA:22328"/>
        <dbReference type="ChEBI" id="CHEBI:15378"/>
        <dbReference type="ChEBI" id="CHEBI:33019"/>
        <dbReference type="ChEBI" id="CHEBI:37575"/>
        <dbReference type="ChEBI" id="CHEBI:57841"/>
        <dbReference type="ChEBI" id="CHEBI:58296"/>
        <dbReference type="EC" id="2.5.1.3"/>
    </reaction>
</comment>
<evidence type="ECO:0000256" key="9">
    <source>
        <dbReference type="HAMAP-Rule" id="MF_00097"/>
    </source>
</evidence>
<gene>
    <name evidence="9 13" type="primary">thiE</name>
    <name evidence="13" type="ORF">CU635_08325</name>
    <name evidence="14" type="ORF">CVD25_11905</name>
</gene>
<dbReference type="PANTHER" id="PTHR20857">
    <property type="entry name" value="THIAMINE-PHOSPHATE PYROPHOSPHORYLASE"/>
    <property type="match status" value="1"/>
</dbReference>
<keyword evidence="4 9" id="KW-0460">Magnesium</keyword>
<dbReference type="Pfam" id="PF02581">
    <property type="entry name" value="TMP-TENI"/>
    <property type="match status" value="1"/>
</dbReference>